<evidence type="ECO:0000256" key="2">
    <source>
        <dbReference type="ARBA" id="ARBA00022454"/>
    </source>
</evidence>
<evidence type="ECO:0000256" key="4">
    <source>
        <dbReference type="ARBA" id="ARBA00022679"/>
    </source>
</evidence>
<sequence length="588" mass="66538">MNEMTKMRNTRSSIRKVVKVGSSNISSHSLIKHKRQKISPQWDAPMGYGQESSTIEGDLSCKQISQEKDMSYSVGNMVARNKVMETLALCRELYQRFLREQELMPKEPGKCVRVDFMVSKLLKEENKWVNTNNSKIPGSVPGIEIGDVFHSRMELLLIGLHRRHLAGIDFARQKRGLTLATSIVASGRYANKMNDLDVLIYNGSGGIPSFCACKIPKDQTLEHGNLALKNSMDAKSPVRVIYGNKKDAAQNKKKGKTVVTYVYDGLYLVEKYWTEKENGCSVFKFQLRRIPGQPELAEMKILNMFQVGEDLKVYDVSQGKENLPIKLVNTIDDEYPKPFTYVSRMTYASYVRTPLEGCNCINGCSDSVKCACVLKNQGEVPFNDGGCILHARPLVYECGPSCGCPPSCYNRVSQHGLKFKLEVFRTERMGWGVRSSMFIPSGSFICEYTGELLMDMEADKRDDDDYLFDIGQNYHDQELWEGLLAFTTKASLQDDDGPAFTIDAAERGNVGRFINHSCTPNLYAQNILYDHGDERVPHIMFFASEDIPPFQELTYHYNYNIGQVRDSDGKMKIKDCYCGSIECTGRLY</sequence>
<evidence type="ECO:0000256" key="8">
    <source>
        <dbReference type="PROSITE-ProRule" id="PRU00358"/>
    </source>
</evidence>
<dbReference type="InterPro" id="IPR015947">
    <property type="entry name" value="PUA-like_sf"/>
</dbReference>
<organism evidence="13 14">
    <name type="scientific">Acorus calamus</name>
    <name type="common">Sweet flag</name>
    <dbReference type="NCBI Taxonomy" id="4465"/>
    <lineage>
        <taxon>Eukaryota</taxon>
        <taxon>Viridiplantae</taxon>
        <taxon>Streptophyta</taxon>
        <taxon>Embryophyta</taxon>
        <taxon>Tracheophyta</taxon>
        <taxon>Spermatophyta</taxon>
        <taxon>Magnoliopsida</taxon>
        <taxon>Liliopsida</taxon>
        <taxon>Acoraceae</taxon>
        <taxon>Acorus</taxon>
    </lineage>
</organism>
<evidence type="ECO:0000259" key="12">
    <source>
        <dbReference type="PROSITE" id="PS51015"/>
    </source>
</evidence>
<dbReference type="InterPro" id="IPR007728">
    <property type="entry name" value="Pre-SET_dom"/>
</dbReference>
<name>A0AAV9DVF8_ACOCL</name>
<dbReference type="InterPro" id="IPR003616">
    <property type="entry name" value="Post-SET_dom"/>
</dbReference>
<dbReference type="Gene3D" id="2.30.280.10">
    <property type="entry name" value="SRA-YDG"/>
    <property type="match status" value="1"/>
</dbReference>
<keyword evidence="6" id="KW-0156">Chromatin regulator</keyword>
<dbReference type="InterPro" id="IPR025794">
    <property type="entry name" value="H3-K9-MeTrfase_plant"/>
</dbReference>
<comment type="caution">
    <text evidence="13">The sequence shown here is derived from an EMBL/GenBank/DDBJ whole genome shotgun (WGS) entry which is preliminary data.</text>
</comment>
<keyword evidence="14" id="KW-1185">Reference proteome</keyword>
<dbReference type="PROSITE" id="PS50867">
    <property type="entry name" value="PRE_SET"/>
    <property type="match status" value="1"/>
</dbReference>
<dbReference type="InterPro" id="IPR001214">
    <property type="entry name" value="SET_dom"/>
</dbReference>
<dbReference type="EMBL" id="JAUJYO010000011">
    <property type="protein sequence ID" value="KAK1304946.1"/>
    <property type="molecule type" value="Genomic_DNA"/>
</dbReference>
<keyword evidence="3" id="KW-0489">Methyltransferase</keyword>
<feature type="domain" description="Pre-SET" evidence="10">
    <location>
        <begin position="356"/>
        <end position="416"/>
    </location>
</feature>
<dbReference type="GO" id="GO:0032259">
    <property type="term" value="P:methylation"/>
    <property type="evidence" value="ECO:0007669"/>
    <property type="project" value="UniProtKB-KW"/>
</dbReference>
<dbReference type="Pfam" id="PF00856">
    <property type="entry name" value="SET"/>
    <property type="match status" value="1"/>
</dbReference>
<evidence type="ECO:0000259" key="11">
    <source>
        <dbReference type="PROSITE" id="PS50868"/>
    </source>
</evidence>
<dbReference type="InterPro" id="IPR046341">
    <property type="entry name" value="SET_dom_sf"/>
</dbReference>
<dbReference type="InterPro" id="IPR003105">
    <property type="entry name" value="SRA_YDG"/>
</dbReference>
<evidence type="ECO:0000259" key="10">
    <source>
        <dbReference type="PROSITE" id="PS50867"/>
    </source>
</evidence>
<proteinExistence type="predicted"/>
<reference evidence="13" key="1">
    <citation type="journal article" date="2023" name="Nat. Commun.">
        <title>Diploid and tetraploid genomes of Acorus and the evolution of monocots.</title>
        <authorList>
            <person name="Ma L."/>
            <person name="Liu K.W."/>
            <person name="Li Z."/>
            <person name="Hsiao Y.Y."/>
            <person name="Qi Y."/>
            <person name="Fu T."/>
            <person name="Tang G.D."/>
            <person name="Zhang D."/>
            <person name="Sun W.H."/>
            <person name="Liu D.K."/>
            <person name="Li Y."/>
            <person name="Chen G.Z."/>
            <person name="Liu X.D."/>
            <person name="Liao X.Y."/>
            <person name="Jiang Y.T."/>
            <person name="Yu X."/>
            <person name="Hao Y."/>
            <person name="Huang J."/>
            <person name="Zhao X.W."/>
            <person name="Ke S."/>
            <person name="Chen Y.Y."/>
            <person name="Wu W.L."/>
            <person name="Hsu J.L."/>
            <person name="Lin Y.F."/>
            <person name="Huang M.D."/>
            <person name="Li C.Y."/>
            <person name="Huang L."/>
            <person name="Wang Z.W."/>
            <person name="Zhao X."/>
            <person name="Zhong W.Y."/>
            <person name="Peng D.H."/>
            <person name="Ahmad S."/>
            <person name="Lan S."/>
            <person name="Zhang J.S."/>
            <person name="Tsai W.C."/>
            <person name="Van de Peer Y."/>
            <person name="Liu Z.J."/>
        </authorList>
    </citation>
    <scope>NUCLEOTIDE SEQUENCE</scope>
    <source>
        <strain evidence="13">CP</strain>
    </source>
</reference>
<dbReference type="Pfam" id="PF05033">
    <property type="entry name" value="Pre-SET"/>
    <property type="match status" value="1"/>
</dbReference>
<dbReference type="GO" id="GO:0042054">
    <property type="term" value="F:histone methyltransferase activity"/>
    <property type="evidence" value="ECO:0007669"/>
    <property type="project" value="InterPro"/>
</dbReference>
<dbReference type="SUPFAM" id="SSF88697">
    <property type="entry name" value="PUA domain-like"/>
    <property type="match status" value="1"/>
</dbReference>
<dbReference type="GO" id="GO:0003690">
    <property type="term" value="F:double-stranded DNA binding"/>
    <property type="evidence" value="ECO:0007669"/>
    <property type="project" value="TreeGrafter"/>
</dbReference>
<protein>
    <submittedName>
        <fullName evidence="13">Histone-lysine N-methyltransferase, H3 lysine-9 specific SUVH5</fullName>
    </submittedName>
</protein>
<accession>A0AAV9DVF8</accession>
<evidence type="ECO:0000256" key="5">
    <source>
        <dbReference type="ARBA" id="ARBA00022691"/>
    </source>
</evidence>
<feature type="domain" description="SET" evidence="9">
    <location>
        <begin position="419"/>
        <end position="558"/>
    </location>
</feature>
<evidence type="ECO:0000256" key="6">
    <source>
        <dbReference type="ARBA" id="ARBA00022853"/>
    </source>
</evidence>
<gene>
    <name evidence="13" type="primary">SUVH5</name>
    <name evidence="13" type="ORF">QJS10_CPB11g00256</name>
</gene>
<dbReference type="Pfam" id="PF02182">
    <property type="entry name" value="SAD_SRA"/>
    <property type="match status" value="1"/>
</dbReference>
<dbReference type="PANTHER" id="PTHR45660">
    <property type="entry name" value="HISTONE-LYSINE N-METHYLTRANSFERASE SETMAR"/>
    <property type="match status" value="1"/>
</dbReference>
<dbReference type="PROSITE" id="PS50868">
    <property type="entry name" value="POST_SET"/>
    <property type="match status" value="1"/>
</dbReference>
<dbReference type="InterPro" id="IPR036987">
    <property type="entry name" value="SRA-YDG_sf"/>
</dbReference>
<comment type="subcellular location">
    <subcellularLocation>
        <location evidence="1">Chromosome</location>
    </subcellularLocation>
    <subcellularLocation>
        <location evidence="8">Nucleus</location>
    </subcellularLocation>
</comment>
<dbReference type="GO" id="GO:0005634">
    <property type="term" value="C:nucleus"/>
    <property type="evidence" value="ECO:0007669"/>
    <property type="project" value="UniProtKB-SubCell"/>
</dbReference>
<evidence type="ECO:0000259" key="9">
    <source>
        <dbReference type="PROSITE" id="PS50280"/>
    </source>
</evidence>
<dbReference type="Proteomes" id="UP001180020">
    <property type="component" value="Unassembled WGS sequence"/>
</dbReference>
<evidence type="ECO:0000313" key="13">
    <source>
        <dbReference type="EMBL" id="KAK1304946.1"/>
    </source>
</evidence>
<dbReference type="AlphaFoldDB" id="A0AAV9DVF8"/>
<evidence type="ECO:0000256" key="1">
    <source>
        <dbReference type="ARBA" id="ARBA00004286"/>
    </source>
</evidence>
<dbReference type="SMART" id="SM00466">
    <property type="entry name" value="SRA"/>
    <property type="match status" value="1"/>
</dbReference>
<keyword evidence="2" id="KW-0158">Chromosome</keyword>
<dbReference type="PROSITE" id="PS51575">
    <property type="entry name" value="SAM_MT43_SUVAR39_2"/>
    <property type="match status" value="1"/>
</dbReference>
<dbReference type="SMART" id="SM00468">
    <property type="entry name" value="PreSET"/>
    <property type="match status" value="1"/>
</dbReference>
<dbReference type="PANTHER" id="PTHR45660:SF46">
    <property type="entry name" value="HISTONE-LYSINE N-METHYLTRANSFERASE, H3 LYSINE-9 SPECIFIC SUVH6"/>
    <property type="match status" value="1"/>
</dbReference>
<dbReference type="InterPro" id="IPR051357">
    <property type="entry name" value="H3K9_HMTase_SUVAR3-9"/>
</dbReference>
<dbReference type="GO" id="GO:0008270">
    <property type="term" value="F:zinc ion binding"/>
    <property type="evidence" value="ECO:0007669"/>
    <property type="project" value="InterPro"/>
</dbReference>
<dbReference type="PROSITE" id="PS51015">
    <property type="entry name" value="YDG"/>
    <property type="match status" value="1"/>
</dbReference>
<feature type="domain" description="YDG" evidence="12">
    <location>
        <begin position="138"/>
        <end position="289"/>
    </location>
</feature>
<evidence type="ECO:0000313" key="14">
    <source>
        <dbReference type="Proteomes" id="UP001180020"/>
    </source>
</evidence>
<dbReference type="SUPFAM" id="SSF82199">
    <property type="entry name" value="SET domain"/>
    <property type="match status" value="1"/>
</dbReference>
<keyword evidence="5" id="KW-0949">S-adenosyl-L-methionine</keyword>
<keyword evidence="4" id="KW-0808">Transferase</keyword>
<evidence type="ECO:0000256" key="7">
    <source>
        <dbReference type="ARBA" id="ARBA00023242"/>
    </source>
</evidence>
<dbReference type="PROSITE" id="PS50280">
    <property type="entry name" value="SET"/>
    <property type="match status" value="1"/>
</dbReference>
<dbReference type="GO" id="GO:0005694">
    <property type="term" value="C:chromosome"/>
    <property type="evidence" value="ECO:0007669"/>
    <property type="project" value="UniProtKB-SubCell"/>
</dbReference>
<feature type="domain" description="Post-SET" evidence="11">
    <location>
        <begin position="572"/>
        <end position="588"/>
    </location>
</feature>
<evidence type="ECO:0000256" key="3">
    <source>
        <dbReference type="ARBA" id="ARBA00022603"/>
    </source>
</evidence>
<dbReference type="SMART" id="SM00317">
    <property type="entry name" value="SET"/>
    <property type="match status" value="1"/>
</dbReference>
<dbReference type="Gene3D" id="2.170.270.10">
    <property type="entry name" value="SET domain"/>
    <property type="match status" value="1"/>
</dbReference>
<keyword evidence="7 8" id="KW-0539">Nucleus</keyword>
<reference evidence="13" key="2">
    <citation type="submission" date="2023-06" db="EMBL/GenBank/DDBJ databases">
        <authorList>
            <person name="Ma L."/>
            <person name="Liu K.-W."/>
            <person name="Li Z."/>
            <person name="Hsiao Y.-Y."/>
            <person name="Qi Y."/>
            <person name="Fu T."/>
            <person name="Tang G."/>
            <person name="Zhang D."/>
            <person name="Sun W.-H."/>
            <person name="Liu D.-K."/>
            <person name="Li Y."/>
            <person name="Chen G.-Z."/>
            <person name="Liu X.-D."/>
            <person name="Liao X.-Y."/>
            <person name="Jiang Y.-T."/>
            <person name="Yu X."/>
            <person name="Hao Y."/>
            <person name="Huang J."/>
            <person name="Zhao X.-W."/>
            <person name="Ke S."/>
            <person name="Chen Y.-Y."/>
            <person name="Wu W.-L."/>
            <person name="Hsu J.-L."/>
            <person name="Lin Y.-F."/>
            <person name="Huang M.-D."/>
            <person name="Li C.-Y."/>
            <person name="Huang L."/>
            <person name="Wang Z.-W."/>
            <person name="Zhao X."/>
            <person name="Zhong W.-Y."/>
            <person name="Peng D.-H."/>
            <person name="Ahmad S."/>
            <person name="Lan S."/>
            <person name="Zhang J.-S."/>
            <person name="Tsai W.-C."/>
            <person name="Van De Peer Y."/>
            <person name="Liu Z.-J."/>
        </authorList>
    </citation>
    <scope>NUCLEOTIDE SEQUENCE</scope>
    <source>
        <strain evidence="13">CP</strain>
        <tissue evidence="13">Leaves</tissue>
    </source>
</reference>